<dbReference type="Gene3D" id="3.40.50.150">
    <property type="entry name" value="Vaccinia Virus protein VP39"/>
    <property type="match status" value="1"/>
</dbReference>
<dbReference type="EMBL" id="JBDKXB010000029">
    <property type="protein sequence ID" value="MEY6433800.1"/>
    <property type="molecule type" value="Genomic_DNA"/>
</dbReference>
<dbReference type="Proteomes" id="UP001564408">
    <property type="component" value="Unassembled WGS sequence"/>
</dbReference>
<dbReference type="InterPro" id="IPR029063">
    <property type="entry name" value="SAM-dependent_MTases_sf"/>
</dbReference>
<feature type="domain" description="Methyltransferase" evidence="1">
    <location>
        <begin position="81"/>
        <end position="149"/>
    </location>
</feature>
<dbReference type="CDD" id="cd02440">
    <property type="entry name" value="AdoMet_MTases"/>
    <property type="match status" value="1"/>
</dbReference>
<evidence type="ECO:0000313" key="2">
    <source>
        <dbReference type="EMBL" id="MEY6433800.1"/>
    </source>
</evidence>
<reference evidence="2 3" key="1">
    <citation type="submission" date="2024-05" db="EMBL/GenBank/DDBJ databases">
        <title>Genome Sequence and Characterization of the New Strain Purple Sulfur Bacterium of Genus Thioalkalicoccus.</title>
        <authorList>
            <person name="Bryantseva I.A."/>
            <person name="Kyndt J.A."/>
            <person name="Imhoff J.F."/>
        </authorList>
    </citation>
    <scope>NUCLEOTIDE SEQUENCE [LARGE SCALE GENOMIC DNA]</scope>
    <source>
        <strain evidence="2 3">Um2</strain>
    </source>
</reference>
<evidence type="ECO:0000259" key="1">
    <source>
        <dbReference type="Pfam" id="PF13649"/>
    </source>
</evidence>
<evidence type="ECO:0000313" key="3">
    <source>
        <dbReference type="Proteomes" id="UP001564408"/>
    </source>
</evidence>
<comment type="caution">
    <text evidence="2">The sequence shown here is derived from an EMBL/GenBank/DDBJ whole genome shotgun (WGS) entry which is preliminary data.</text>
</comment>
<dbReference type="SUPFAM" id="SSF53335">
    <property type="entry name" value="S-adenosyl-L-methionine-dependent methyltransferases"/>
    <property type="match status" value="1"/>
</dbReference>
<name>A0ABV4BHV1_9GAMM</name>
<keyword evidence="2" id="KW-0489">Methyltransferase</keyword>
<sequence length="288" mass="32153">MSGALPITDLTDPDAWAQAWAAQQQDALLLRSQQRHPERWQAFYDRFGPRLRELSGFDRAQGMHLVEAMMRGGLLHPGDRVADLGCGSGWLARPMACLGLEVSAIDSSATMLARLADDAAADGCRPIQRRHQCWTGFEPDPPLDLALAAFFPPALSPDGVARLERIGRSRAILLADGRPGLPWIRELWQRLLGQDPYTGVHHEPFLLNYLIASGRRPNLLRWPLDQRLSVPYEDLRGFYRGYFAIFGAEAAAVDRALESILADYRDGSQVRADGRIGITLIWWSDAWA</sequence>
<dbReference type="Pfam" id="PF13649">
    <property type="entry name" value="Methyltransf_25"/>
    <property type="match status" value="1"/>
</dbReference>
<keyword evidence="2" id="KW-0808">Transferase</keyword>
<gene>
    <name evidence="2" type="ORF">ABC977_15450</name>
</gene>
<protein>
    <submittedName>
        <fullName evidence="2">Methyltransferase domain-containing protein</fullName>
    </submittedName>
</protein>
<dbReference type="InterPro" id="IPR041698">
    <property type="entry name" value="Methyltransf_25"/>
</dbReference>
<accession>A0ABV4BHV1</accession>
<dbReference type="RefSeq" id="WP_369668187.1">
    <property type="nucleotide sequence ID" value="NZ_JBDKXB010000029.1"/>
</dbReference>
<dbReference type="GO" id="GO:0008168">
    <property type="term" value="F:methyltransferase activity"/>
    <property type="evidence" value="ECO:0007669"/>
    <property type="project" value="UniProtKB-KW"/>
</dbReference>
<proteinExistence type="predicted"/>
<dbReference type="GO" id="GO:0032259">
    <property type="term" value="P:methylation"/>
    <property type="evidence" value="ECO:0007669"/>
    <property type="project" value="UniProtKB-KW"/>
</dbReference>
<keyword evidence="3" id="KW-1185">Reference proteome</keyword>
<organism evidence="2 3">
    <name type="scientific">Thioalkalicoccus limnaeus</name>
    <dbReference type="NCBI Taxonomy" id="120681"/>
    <lineage>
        <taxon>Bacteria</taxon>
        <taxon>Pseudomonadati</taxon>
        <taxon>Pseudomonadota</taxon>
        <taxon>Gammaproteobacteria</taxon>
        <taxon>Chromatiales</taxon>
        <taxon>Chromatiaceae</taxon>
        <taxon>Thioalkalicoccus</taxon>
    </lineage>
</organism>